<evidence type="ECO:0000313" key="2">
    <source>
        <dbReference type="Proteomes" id="UP000291116"/>
    </source>
</evidence>
<accession>A0A448ZAL4</accession>
<keyword evidence="2" id="KW-1185">Reference proteome</keyword>
<evidence type="ECO:0000313" key="1">
    <source>
        <dbReference type="EMBL" id="VEU39093.1"/>
    </source>
</evidence>
<dbReference type="Proteomes" id="UP000291116">
    <property type="component" value="Unassembled WGS sequence"/>
</dbReference>
<protein>
    <submittedName>
        <fullName evidence="1">Uncharacterized protein</fullName>
    </submittedName>
</protein>
<gene>
    <name evidence="1" type="ORF">PSNMU_V1.4_AUG-EV-PASAV3_0059390</name>
</gene>
<sequence>MSAVLTGMGAIAKNTDSTTRALRIWREDGIFSFTRVESHNIKRESDRSVLPPKSFNANCFLSITHNLLATERHLDDIIFFRDPTKAKWRSRYRQSSNRS</sequence>
<dbReference type="EMBL" id="CAACVS010000203">
    <property type="protein sequence ID" value="VEU39093.1"/>
    <property type="molecule type" value="Genomic_DNA"/>
</dbReference>
<name>A0A448ZAL4_9STRA</name>
<organism evidence="1 2">
    <name type="scientific">Pseudo-nitzschia multistriata</name>
    <dbReference type="NCBI Taxonomy" id="183589"/>
    <lineage>
        <taxon>Eukaryota</taxon>
        <taxon>Sar</taxon>
        <taxon>Stramenopiles</taxon>
        <taxon>Ochrophyta</taxon>
        <taxon>Bacillariophyta</taxon>
        <taxon>Bacillariophyceae</taxon>
        <taxon>Bacillariophycidae</taxon>
        <taxon>Bacillariales</taxon>
        <taxon>Bacillariaceae</taxon>
        <taxon>Pseudo-nitzschia</taxon>
    </lineage>
</organism>
<reference evidence="1 2" key="1">
    <citation type="submission" date="2019-01" db="EMBL/GenBank/DDBJ databases">
        <authorList>
            <person name="Ferrante I. M."/>
        </authorList>
    </citation>
    <scope>NUCLEOTIDE SEQUENCE [LARGE SCALE GENOMIC DNA]</scope>
    <source>
        <strain evidence="1 2">B856</strain>
    </source>
</reference>
<dbReference type="AlphaFoldDB" id="A0A448ZAL4"/>
<proteinExistence type="predicted"/>